<keyword evidence="2" id="KW-1133">Transmembrane helix</keyword>
<evidence type="ECO:0000313" key="4">
    <source>
        <dbReference type="Proteomes" id="UP001215598"/>
    </source>
</evidence>
<protein>
    <recommendedName>
        <fullName evidence="5">Transmembrane protein</fullName>
    </recommendedName>
</protein>
<reference evidence="3" key="1">
    <citation type="submission" date="2023-03" db="EMBL/GenBank/DDBJ databases">
        <title>Massive genome expansion in bonnet fungi (Mycena s.s.) driven by repeated elements and novel gene families across ecological guilds.</title>
        <authorList>
            <consortium name="Lawrence Berkeley National Laboratory"/>
            <person name="Harder C.B."/>
            <person name="Miyauchi S."/>
            <person name="Viragh M."/>
            <person name="Kuo A."/>
            <person name="Thoen E."/>
            <person name="Andreopoulos B."/>
            <person name="Lu D."/>
            <person name="Skrede I."/>
            <person name="Drula E."/>
            <person name="Henrissat B."/>
            <person name="Morin E."/>
            <person name="Kohler A."/>
            <person name="Barry K."/>
            <person name="LaButti K."/>
            <person name="Morin E."/>
            <person name="Salamov A."/>
            <person name="Lipzen A."/>
            <person name="Mereny Z."/>
            <person name="Hegedus B."/>
            <person name="Baldrian P."/>
            <person name="Stursova M."/>
            <person name="Weitz H."/>
            <person name="Taylor A."/>
            <person name="Grigoriev I.V."/>
            <person name="Nagy L.G."/>
            <person name="Martin F."/>
            <person name="Kauserud H."/>
        </authorList>
    </citation>
    <scope>NUCLEOTIDE SEQUENCE</scope>
    <source>
        <strain evidence="3">CBHHK182m</strain>
    </source>
</reference>
<sequence>MGQATHMPLLRLLLEFVFAFVGASAGVLAILHLAAPAIAFPLLDALQITFVCTCVVFAAMRAVGRLWILDGEEPDSGSCALPESQPCAIKEDDKSSPRSPAELEVADKKVCEMV</sequence>
<feature type="region of interest" description="Disordered" evidence="1">
    <location>
        <begin position="74"/>
        <end position="103"/>
    </location>
</feature>
<accession>A0AAD7K3C2</accession>
<dbReference type="Proteomes" id="UP001215598">
    <property type="component" value="Unassembled WGS sequence"/>
</dbReference>
<evidence type="ECO:0000256" key="2">
    <source>
        <dbReference type="SAM" id="Phobius"/>
    </source>
</evidence>
<dbReference type="AlphaFoldDB" id="A0AAD7K3C2"/>
<keyword evidence="4" id="KW-1185">Reference proteome</keyword>
<feature type="transmembrane region" description="Helical" evidence="2">
    <location>
        <begin position="38"/>
        <end position="59"/>
    </location>
</feature>
<proteinExistence type="predicted"/>
<keyword evidence="2" id="KW-0472">Membrane</keyword>
<comment type="caution">
    <text evidence="3">The sequence shown here is derived from an EMBL/GenBank/DDBJ whole genome shotgun (WGS) entry which is preliminary data.</text>
</comment>
<name>A0AAD7K3C2_9AGAR</name>
<evidence type="ECO:0000313" key="3">
    <source>
        <dbReference type="EMBL" id="KAJ7776224.1"/>
    </source>
</evidence>
<organism evidence="3 4">
    <name type="scientific">Mycena metata</name>
    <dbReference type="NCBI Taxonomy" id="1033252"/>
    <lineage>
        <taxon>Eukaryota</taxon>
        <taxon>Fungi</taxon>
        <taxon>Dikarya</taxon>
        <taxon>Basidiomycota</taxon>
        <taxon>Agaricomycotina</taxon>
        <taxon>Agaricomycetes</taxon>
        <taxon>Agaricomycetidae</taxon>
        <taxon>Agaricales</taxon>
        <taxon>Marasmiineae</taxon>
        <taxon>Mycenaceae</taxon>
        <taxon>Mycena</taxon>
    </lineage>
</organism>
<dbReference type="EMBL" id="JARKIB010000009">
    <property type="protein sequence ID" value="KAJ7776224.1"/>
    <property type="molecule type" value="Genomic_DNA"/>
</dbReference>
<keyword evidence="2" id="KW-0812">Transmembrane</keyword>
<evidence type="ECO:0000256" key="1">
    <source>
        <dbReference type="SAM" id="MobiDB-lite"/>
    </source>
</evidence>
<feature type="transmembrane region" description="Helical" evidence="2">
    <location>
        <begin position="12"/>
        <end position="32"/>
    </location>
</feature>
<gene>
    <name evidence="3" type="ORF">B0H16DRAFT_1003158</name>
</gene>
<evidence type="ECO:0008006" key="5">
    <source>
        <dbReference type="Google" id="ProtNLM"/>
    </source>
</evidence>